<name>A0ACC6TD54_9MICC</name>
<protein>
    <submittedName>
        <fullName evidence="1">Uncharacterized protein</fullName>
    </submittedName>
</protein>
<reference evidence="1" key="1">
    <citation type="submission" date="2024-06" db="EMBL/GenBank/DDBJ databases">
        <title>Genomic Encyclopedia of Type Strains, Phase IV (KMG-IV): sequencing the most valuable type-strain genomes for metagenomic binning, comparative biology and taxonomic classification.</title>
        <authorList>
            <person name="Goeker M."/>
        </authorList>
    </citation>
    <scope>NUCLEOTIDE SEQUENCE</scope>
    <source>
        <strain evidence="1">SJCon</strain>
    </source>
</reference>
<keyword evidence="2" id="KW-1185">Reference proteome</keyword>
<dbReference type="Proteomes" id="UP001549207">
    <property type="component" value="Unassembled WGS sequence"/>
</dbReference>
<evidence type="ECO:0000313" key="2">
    <source>
        <dbReference type="Proteomes" id="UP001549207"/>
    </source>
</evidence>
<comment type="caution">
    <text evidence="1">The sequence shown here is derived from an EMBL/GenBank/DDBJ whole genome shotgun (WGS) entry which is preliminary data.</text>
</comment>
<evidence type="ECO:0000313" key="1">
    <source>
        <dbReference type="EMBL" id="MET3771626.1"/>
    </source>
</evidence>
<proteinExistence type="predicted"/>
<gene>
    <name evidence="1" type="ORF">ABIC98_001261</name>
</gene>
<accession>A0ACC6TD54</accession>
<organism evidence="1 2">
    <name type="scientific">Arthrobacter nitrophenolicus</name>
    <dbReference type="NCBI Taxonomy" id="683150"/>
    <lineage>
        <taxon>Bacteria</taxon>
        <taxon>Bacillati</taxon>
        <taxon>Actinomycetota</taxon>
        <taxon>Actinomycetes</taxon>
        <taxon>Micrococcales</taxon>
        <taxon>Micrococcaceae</taxon>
        <taxon>Arthrobacter</taxon>
    </lineage>
</organism>
<sequence>MAGKRNVVGSGTYQEAILVRWYEENRPKK</sequence>
<dbReference type="EMBL" id="JBEPNJ010000003">
    <property type="protein sequence ID" value="MET3771626.1"/>
    <property type="molecule type" value="Genomic_DNA"/>
</dbReference>